<evidence type="ECO:0000256" key="6">
    <source>
        <dbReference type="ARBA" id="ARBA00023242"/>
    </source>
</evidence>
<dbReference type="Gene3D" id="3.30.160.60">
    <property type="entry name" value="Classic Zinc Finger"/>
    <property type="match status" value="3"/>
</dbReference>
<keyword evidence="5" id="KW-0862">Zinc</keyword>
<dbReference type="AlphaFoldDB" id="A0AAI8YQ14"/>
<dbReference type="GO" id="GO:0000981">
    <property type="term" value="F:DNA-binding transcription factor activity, RNA polymerase II-specific"/>
    <property type="evidence" value="ECO:0007669"/>
    <property type="project" value="TreeGrafter"/>
</dbReference>
<evidence type="ECO:0000256" key="7">
    <source>
        <dbReference type="PROSITE-ProRule" id="PRU00042"/>
    </source>
</evidence>
<feature type="compositionally biased region" description="Low complexity" evidence="8">
    <location>
        <begin position="1"/>
        <end position="11"/>
    </location>
</feature>
<dbReference type="PANTHER" id="PTHR45718:SF4">
    <property type="entry name" value="TRANSCRIPTIONAL ACTIVATOR CUBITUS INTERRUPTUS"/>
    <property type="match status" value="1"/>
</dbReference>
<reference evidence="10" key="1">
    <citation type="submission" date="2023-10" db="EMBL/GenBank/DDBJ databases">
        <authorList>
            <person name="Hackl T."/>
        </authorList>
    </citation>
    <scope>NUCLEOTIDE SEQUENCE</scope>
</reference>
<dbReference type="GO" id="GO:0000978">
    <property type="term" value="F:RNA polymerase II cis-regulatory region sequence-specific DNA binding"/>
    <property type="evidence" value="ECO:0007669"/>
    <property type="project" value="TreeGrafter"/>
</dbReference>
<feature type="region of interest" description="Disordered" evidence="8">
    <location>
        <begin position="1"/>
        <end position="112"/>
    </location>
</feature>
<evidence type="ECO:0000256" key="8">
    <source>
        <dbReference type="SAM" id="MobiDB-lite"/>
    </source>
</evidence>
<evidence type="ECO:0000256" key="1">
    <source>
        <dbReference type="ARBA" id="ARBA00004123"/>
    </source>
</evidence>
<evidence type="ECO:0000256" key="4">
    <source>
        <dbReference type="ARBA" id="ARBA00022771"/>
    </source>
</evidence>
<comment type="subcellular location">
    <subcellularLocation>
        <location evidence="1">Nucleus</location>
    </subcellularLocation>
</comment>
<accession>A0AAI8YQ14</accession>
<dbReference type="PROSITE" id="PS00028">
    <property type="entry name" value="ZINC_FINGER_C2H2_1"/>
    <property type="match status" value="1"/>
</dbReference>
<dbReference type="InterPro" id="IPR056436">
    <property type="entry name" value="Znf-C2H2_ZIC1-5/GLI1-3-like"/>
</dbReference>
<evidence type="ECO:0000256" key="2">
    <source>
        <dbReference type="ARBA" id="ARBA00022723"/>
    </source>
</evidence>
<evidence type="ECO:0000256" key="5">
    <source>
        <dbReference type="ARBA" id="ARBA00022833"/>
    </source>
</evidence>
<dbReference type="SUPFAM" id="SSF57667">
    <property type="entry name" value="beta-beta-alpha zinc fingers"/>
    <property type="match status" value="1"/>
</dbReference>
<feature type="region of interest" description="Disordered" evidence="8">
    <location>
        <begin position="380"/>
        <end position="399"/>
    </location>
</feature>
<feature type="compositionally biased region" description="Polar residues" evidence="8">
    <location>
        <begin position="94"/>
        <end position="106"/>
    </location>
</feature>
<sequence length="512" mass="56991">MVLLSDSSEISSPDESESENDFDDTGIADAEADTEADAEADAEAEAEAEADETPLPPSKRQKLGDGSRASSSVHVEPEPEPEQESEHDLDGDISSDTSGDVPNSPINAKLDEDEFQEQVTVCAWDGCKAGDLGNMDRLVEHIHNDHIENRQKKYTCEWNGCPRKSLPHASGYALKAHMRSHTREKPFYCYLPECDRAFTRSDALAKHMRTVHETEALRPSDPVPKSMQYHAGEKRGNKLKIIIKTPQSHAAGQDDAVDDGEPSEDVAADFFTPLTEQQGFTSRELAMDMKSLLRLCRAQVKWGTAEGDNLRQECMEAEEAYRQEWLEKEVLLDQVAQVEDDWWQRREAVLAAEASSRIPLKGEAEDFVRNDHDAMDVAEASENGEPARPSQTTFTQSGKVGRHLDRYIKEKNPKPPDGVHDVEAIRKMRATRRRGPRAHPSPSPPPTQVARSNSTVNVFLGGRKPPWLTSAKPTSPCLVLRNLCNHMYLHELHHPPSGEMGPLSWGPDLSTL</sequence>
<comment type="caution">
    <text evidence="10">The sequence shown here is derived from an EMBL/GenBank/DDBJ whole genome shotgun (WGS) entry which is preliminary data.</text>
</comment>
<dbReference type="GO" id="GO:0005634">
    <property type="term" value="C:nucleus"/>
    <property type="evidence" value="ECO:0007669"/>
    <property type="project" value="UniProtKB-SubCell"/>
</dbReference>
<dbReference type="SMART" id="SM00355">
    <property type="entry name" value="ZnF_C2H2"/>
    <property type="match status" value="3"/>
</dbReference>
<proteinExistence type="predicted"/>
<dbReference type="PANTHER" id="PTHR45718">
    <property type="entry name" value="TRANSCRIPTIONAL ACTIVATOR CUBITUS INTERRUPTUS"/>
    <property type="match status" value="1"/>
</dbReference>
<evidence type="ECO:0000313" key="11">
    <source>
        <dbReference type="Proteomes" id="UP001295740"/>
    </source>
</evidence>
<dbReference type="InterPro" id="IPR013087">
    <property type="entry name" value="Znf_C2H2_type"/>
</dbReference>
<keyword evidence="6" id="KW-0539">Nucleus</keyword>
<dbReference type="PROSITE" id="PS50157">
    <property type="entry name" value="ZINC_FINGER_C2H2_2"/>
    <property type="match status" value="1"/>
</dbReference>
<dbReference type="FunFam" id="3.30.160.60:FF:000031">
    <property type="entry name" value="GLI family zinc finger 3"/>
    <property type="match status" value="1"/>
</dbReference>
<feature type="region of interest" description="Disordered" evidence="8">
    <location>
        <begin position="430"/>
        <end position="452"/>
    </location>
</feature>
<organism evidence="10 11">
    <name type="scientific">Anthostomella pinea</name>
    <dbReference type="NCBI Taxonomy" id="933095"/>
    <lineage>
        <taxon>Eukaryota</taxon>
        <taxon>Fungi</taxon>
        <taxon>Dikarya</taxon>
        <taxon>Ascomycota</taxon>
        <taxon>Pezizomycotina</taxon>
        <taxon>Sordariomycetes</taxon>
        <taxon>Xylariomycetidae</taxon>
        <taxon>Xylariales</taxon>
        <taxon>Xylariaceae</taxon>
        <taxon>Anthostomella</taxon>
    </lineage>
</organism>
<dbReference type="FunFam" id="3.30.160.60:FF:000201">
    <property type="entry name" value="C2H2 finger domain protein (Gli3)"/>
    <property type="match status" value="1"/>
</dbReference>
<feature type="compositionally biased region" description="Polar residues" evidence="8">
    <location>
        <begin position="389"/>
        <end position="398"/>
    </location>
</feature>
<keyword evidence="2" id="KW-0479">Metal-binding</keyword>
<dbReference type="InterPro" id="IPR043359">
    <property type="entry name" value="GLI-like"/>
</dbReference>
<protein>
    <submittedName>
        <fullName evidence="10">Uu.00g010820.m01.CDS01</fullName>
    </submittedName>
</protein>
<dbReference type="EMBL" id="CAUWAG010000020">
    <property type="protein sequence ID" value="CAJ2512963.1"/>
    <property type="molecule type" value="Genomic_DNA"/>
</dbReference>
<dbReference type="Pfam" id="PF23561">
    <property type="entry name" value="zf-C2H2_15"/>
    <property type="match status" value="1"/>
</dbReference>
<dbReference type="InterPro" id="IPR036236">
    <property type="entry name" value="Znf_C2H2_sf"/>
</dbReference>
<gene>
    <name evidence="10" type="ORF">KHLLAP_LOCUS13431</name>
</gene>
<keyword evidence="4 7" id="KW-0863">Zinc-finger</keyword>
<name>A0AAI8YQ14_9PEZI</name>
<keyword evidence="11" id="KW-1185">Reference proteome</keyword>
<feature type="compositionally biased region" description="Acidic residues" evidence="8">
    <location>
        <begin position="12"/>
        <end position="52"/>
    </location>
</feature>
<feature type="domain" description="C2H2-type" evidence="9">
    <location>
        <begin position="187"/>
        <end position="217"/>
    </location>
</feature>
<evidence type="ECO:0000259" key="9">
    <source>
        <dbReference type="PROSITE" id="PS50157"/>
    </source>
</evidence>
<evidence type="ECO:0000256" key="3">
    <source>
        <dbReference type="ARBA" id="ARBA00022737"/>
    </source>
</evidence>
<keyword evidence="3" id="KW-0677">Repeat</keyword>
<dbReference type="Proteomes" id="UP001295740">
    <property type="component" value="Unassembled WGS sequence"/>
</dbReference>
<dbReference type="GO" id="GO:0008270">
    <property type="term" value="F:zinc ion binding"/>
    <property type="evidence" value="ECO:0007669"/>
    <property type="project" value="UniProtKB-KW"/>
</dbReference>
<evidence type="ECO:0000313" key="10">
    <source>
        <dbReference type="EMBL" id="CAJ2512963.1"/>
    </source>
</evidence>
<feature type="region of interest" description="Disordered" evidence="8">
    <location>
        <begin position="493"/>
        <end position="512"/>
    </location>
</feature>